<dbReference type="InterPro" id="IPR001261">
    <property type="entry name" value="ArgE/DapE_CS"/>
</dbReference>
<keyword evidence="3" id="KW-0378">Hydrolase</keyword>
<evidence type="ECO:0000259" key="6">
    <source>
        <dbReference type="Pfam" id="PF07687"/>
    </source>
</evidence>
<evidence type="ECO:0000256" key="2">
    <source>
        <dbReference type="ARBA" id="ARBA00022723"/>
    </source>
</evidence>
<dbReference type="RefSeq" id="WP_338395059.1">
    <property type="nucleotide sequence ID" value="NZ_AP025315.1"/>
</dbReference>
<dbReference type="PROSITE" id="PS00758">
    <property type="entry name" value="ARGE_DAPE_CPG2_1"/>
    <property type="match status" value="1"/>
</dbReference>
<dbReference type="PANTHER" id="PTHR43808:SF31">
    <property type="entry name" value="N-ACETYL-L-CITRULLINE DEACETYLASE"/>
    <property type="match status" value="1"/>
</dbReference>
<dbReference type="SUPFAM" id="SSF53187">
    <property type="entry name" value="Zn-dependent exopeptidases"/>
    <property type="match status" value="1"/>
</dbReference>
<dbReference type="InterPro" id="IPR011650">
    <property type="entry name" value="Peptidase_M20_dimer"/>
</dbReference>
<keyword evidence="4" id="KW-0862">Zinc</keyword>
<keyword evidence="5" id="KW-0170">Cobalt</keyword>
<reference evidence="7 8" key="1">
    <citation type="submission" date="2021-12" db="EMBL/GenBank/DDBJ databases">
        <title>Genome sequencing of bacteria with rrn-lacking chromosome and rrn-plasmid.</title>
        <authorList>
            <person name="Anda M."/>
            <person name="Iwasaki W."/>
        </authorList>
    </citation>
    <scope>NUCLEOTIDE SEQUENCE [LARGE SCALE GENOMIC DNA]</scope>
    <source>
        <strain evidence="7 8">DSM 100852</strain>
        <plasmid evidence="7 8">pFA1</plasmid>
    </source>
</reference>
<evidence type="ECO:0000256" key="5">
    <source>
        <dbReference type="ARBA" id="ARBA00023285"/>
    </source>
</evidence>
<evidence type="ECO:0000256" key="3">
    <source>
        <dbReference type="ARBA" id="ARBA00022801"/>
    </source>
</evidence>
<name>A0AAU9D1M9_9BACT</name>
<accession>A0AAU9D1M9</accession>
<dbReference type="EMBL" id="AP025315">
    <property type="protein sequence ID" value="BDD11572.1"/>
    <property type="molecule type" value="Genomic_DNA"/>
</dbReference>
<keyword evidence="2" id="KW-0479">Metal-binding</keyword>
<dbReference type="Gene3D" id="3.40.630.10">
    <property type="entry name" value="Zn peptidases"/>
    <property type="match status" value="1"/>
</dbReference>
<dbReference type="AlphaFoldDB" id="A0AAU9D1M9"/>
<proteinExistence type="predicted"/>
<protein>
    <submittedName>
        <fullName evidence="7">Acetylornithine deacetylase</fullName>
    </submittedName>
</protein>
<dbReference type="Pfam" id="PF01546">
    <property type="entry name" value="Peptidase_M20"/>
    <property type="match status" value="1"/>
</dbReference>
<evidence type="ECO:0000313" key="8">
    <source>
        <dbReference type="Proteomes" id="UP001348817"/>
    </source>
</evidence>
<keyword evidence="8" id="KW-1185">Reference proteome</keyword>
<gene>
    <name evidence="7" type="ORF">FUAX_40040</name>
</gene>
<keyword evidence="7" id="KW-0614">Plasmid</keyword>
<dbReference type="CDD" id="cd05651">
    <property type="entry name" value="M20_ArgE_DapE-like"/>
    <property type="match status" value="1"/>
</dbReference>
<dbReference type="SUPFAM" id="SSF55031">
    <property type="entry name" value="Bacterial exopeptidase dimerisation domain"/>
    <property type="match status" value="1"/>
</dbReference>
<evidence type="ECO:0000256" key="4">
    <source>
        <dbReference type="ARBA" id="ARBA00022833"/>
    </source>
</evidence>
<dbReference type="GO" id="GO:0006526">
    <property type="term" value="P:L-arginine biosynthetic process"/>
    <property type="evidence" value="ECO:0007669"/>
    <property type="project" value="TreeGrafter"/>
</dbReference>
<dbReference type="Pfam" id="PF07687">
    <property type="entry name" value="M20_dimer"/>
    <property type="match status" value="1"/>
</dbReference>
<organism evidence="7 8">
    <name type="scientific">Fulvitalea axinellae</name>
    <dbReference type="NCBI Taxonomy" id="1182444"/>
    <lineage>
        <taxon>Bacteria</taxon>
        <taxon>Pseudomonadati</taxon>
        <taxon>Bacteroidota</taxon>
        <taxon>Cytophagia</taxon>
        <taxon>Cytophagales</taxon>
        <taxon>Persicobacteraceae</taxon>
        <taxon>Fulvitalea</taxon>
    </lineage>
</organism>
<dbReference type="GO" id="GO:0046872">
    <property type="term" value="F:metal ion binding"/>
    <property type="evidence" value="ECO:0007669"/>
    <property type="project" value="UniProtKB-KW"/>
</dbReference>
<dbReference type="InterPro" id="IPR002933">
    <property type="entry name" value="Peptidase_M20"/>
</dbReference>
<dbReference type="Proteomes" id="UP001348817">
    <property type="component" value="Plasmid pFA1"/>
</dbReference>
<dbReference type="InterPro" id="IPR050072">
    <property type="entry name" value="Peptidase_M20A"/>
</dbReference>
<feature type="domain" description="Peptidase M20 dimerisation" evidence="6">
    <location>
        <begin position="174"/>
        <end position="271"/>
    </location>
</feature>
<dbReference type="Gene3D" id="3.30.70.360">
    <property type="match status" value="1"/>
</dbReference>
<evidence type="ECO:0000256" key="1">
    <source>
        <dbReference type="ARBA" id="ARBA00001947"/>
    </source>
</evidence>
<dbReference type="GO" id="GO:0008777">
    <property type="term" value="F:acetylornithine deacetylase activity"/>
    <property type="evidence" value="ECO:0007669"/>
    <property type="project" value="TreeGrafter"/>
</dbReference>
<evidence type="ECO:0000313" key="7">
    <source>
        <dbReference type="EMBL" id="BDD11572.1"/>
    </source>
</evidence>
<dbReference type="InterPro" id="IPR036264">
    <property type="entry name" value="Bact_exopeptidase_dim_dom"/>
</dbReference>
<dbReference type="PANTHER" id="PTHR43808">
    <property type="entry name" value="ACETYLORNITHINE DEACETYLASE"/>
    <property type="match status" value="1"/>
</dbReference>
<sequence>METTSPDIVALRDKAVGLLEKLLATPSLSRSEDKTAPILKEFLESEGFEYKTKGNNVWAESENHLPGAPVILLNSHHDTVKPATDWTKEPFAATYEGEKLYGLGSNDAGASLVSLATVFATLAKSETTLPYKLIFASTAEEEISGPNGVASVLPELPTPDLGIVGEPTKCQMAVAEKGLIVIDATAEGVAGHAAREEGINAIYKAMTDIEWLATYTFPKMSETLGPVKVSVTQIEAGSQHNVVPDRCSFVIDVRTTDRYTNEEIVEIIDQNTRSVIKPRSCRLNSSGLPADHPAVLKAEAMGLERFGSPTLSDQALMSFPTVKIGPGDSARSHTADEYILVSEIEQGIRTYLELLDGLKL</sequence>
<geneLocation type="plasmid" evidence="7 8">
    <name>pFA1</name>
</geneLocation>
<dbReference type="KEGG" id="fax:FUAX_40040"/>
<comment type="cofactor">
    <cofactor evidence="1">
        <name>Zn(2+)</name>
        <dbReference type="ChEBI" id="CHEBI:29105"/>
    </cofactor>
</comment>